<evidence type="ECO:0000313" key="3">
    <source>
        <dbReference type="Proteomes" id="UP000186385"/>
    </source>
</evidence>
<keyword evidence="4" id="KW-1185">Reference proteome</keyword>
<dbReference type="EMBL" id="MWSK01000003">
    <property type="protein sequence ID" value="OXS78627.1"/>
    <property type="molecule type" value="Genomic_DNA"/>
</dbReference>
<dbReference type="STRING" id="1017273.SAMN05443094_103376"/>
<dbReference type="OrthoDB" id="2973785at2"/>
<evidence type="ECO:0000313" key="4">
    <source>
        <dbReference type="Proteomes" id="UP000215545"/>
    </source>
</evidence>
<dbReference type="EMBL" id="FTLX01000003">
    <property type="protein sequence ID" value="SIQ69269.1"/>
    <property type="molecule type" value="Genomic_DNA"/>
</dbReference>
<organism evidence="2 3">
    <name type="scientific">Domibacillus enclensis</name>
    <dbReference type="NCBI Taxonomy" id="1017273"/>
    <lineage>
        <taxon>Bacteria</taxon>
        <taxon>Bacillati</taxon>
        <taxon>Bacillota</taxon>
        <taxon>Bacilli</taxon>
        <taxon>Bacillales</taxon>
        <taxon>Bacillaceae</taxon>
        <taxon>Domibacillus</taxon>
    </lineage>
</organism>
<evidence type="ECO:0000313" key="1">
    <source>
        <dbReference type="EMBL" id="OXS78627.1"/>
    </source>
</evidence>
<dbReference type="Proteomes" id="UP000215545">
    <property type="component" value="Unassembled WGS sequence"/>
</dbReference>
<gene>
    <name evidence="1" type="ORF">B1B05_08495</name>
    <name evidence="2" type="ORF">SAMN05443094_103376</name>
</gene>
<dbReference type="Proteomes" id="UP000186385">
    <property type="component" value="Unassembled WGS sequence"/>
</dbReference>
<accession>A0A1N6UUK2</accession>
<protein>
    <submittedName>
        <fullName evidence="2">Uncharacterized protein</fullName>
    </submittedName>
</protein>
<sequence>MNTKKSDLQLHKEYLLDLSEQSRPGELNQFDVLQLDLCQWLQKEQGLSLEQAEAILKRSPKQKEIA</sequence>
<proteinExistence type="predicted"/>
<reference evidence="2 3" key="1">
    <citation type="submission" date="2017-01" db="EMBL/GenBank/DDBJ databases">
        <authorList>
            <person name="Mah S.A."/>
            <person name="Swanson W.J."/>
            <person name="Moy G.W."/>
            <person name="Vacquier V.D."/>
        </authorList>
    </citation>
    <scope>NUCLEOTIDE SEQUENCE [LARGE SCALE GENOMIC DNA]</scope>
    <source>
        <strain evidence="2 3">NIO-1016</strain>
    </source>
</reference>
<reference evidence="4" key="2">
    <citation type="submission" date="2017-03" db="EMBL/GenBank/DDBJ databases">
        <title>Bacillus sp. V-88(T) DSM27956, whole genome shotgun sequencing project.</title>
        <authorList>
            <person name="Dastager S.G."/>
            <person name="Neurgaonkar P.S."/>
            <person name="Dharne M.S."/>
        </authorList>
    </citation>
    <scope>NUCLEOTIDE SEQUENCE [LARGE SCALE GENOMIC DNA]</scope>
    <source>
        <strain evidence="4">DSM 25145</strain>
    </source>
</reference>
<dbReference type="RefSeq" id="WP_045849962.1">
    <property type="nucleotide sequence ID" value="NZ_FTLX01000003.1"/>
</dbReference>
<evidence type="ECO:0000313" key="2">
    <source>
        <dbReference type="EMBL" id="SIQ69269.1"/>
    </source>
</evidence>
<name>A0A1N6UUK2_9BACI</name>
<dbReference type="AlphaFoldDB" id="A0A1N6UUK2"/>
<reference evidence="1" key="3">
    <citation type="submission" date="2017-03" db="EMBL/GenBank/DDBJ databases">
        <authorList>
            <person name="Dastager S.G."/>
            <person name="Neurgaonkar P.S."/>
            <person name="Dharne M.S."/>
        </authorList>
    </citation>
    <scope>NUCLEOTIDE SEQUENCE</scope>
    <source>
        <strain evidence="1">DSM 25145</strain>
    </source>
</reference>